<reference evidence="1 2" key="1">
    <citation type="submission" date="2018-05" db="EMBL/GenBank/DDBJ databases">
        <title>Genomic Encyclopedia of Type Strains, Phase III (KMG-III): the genomes of soil and plant-associated and newly described type strains.</title>
        <authorList>
            <person name="Whitman W."/>
        </authorList>
    </citation>
    <scope>NUCLEOTIDE SEQUENCE [LARGE SCALE GENOMIC DNA]</scope>
    <source>
        <strain evidence="1 2">CECT 5696</strain>
    </source>
</reference>
<keyword evidence="2" id="KW-1185">Reference proteome</keyword>
<name>A0A2V2YZS2_9BACL</name>
<dbReference type="EMBL" id="QGTQ01000001">
    <property type="protein sequence ID" value="PWW08294.1"/>
    <property type="molecule type" value="Genomic_DNA"/>
</dbReference>
<evidence type="ECO:0000313" key="2">
    <source>
        <dbReference type="Proteomes" id="UP000246635"/>
    </source>
</evidence>
<dbReference type="Proteomes" id="UP000246635">
    <property type="component" value="Unassembled WGS sequence"/>
</dbReference>
<dbReference type="Pfam" id="PF09671">
    <property type="entry name" value="Spore_GerQ"/>
    <property type="match status" value="1"/>
</dbReference>
<dbReference type="AlphaFoldDB" id="A0A2V2YZS2"/>
<organism evidence="1 2">
    <name type="scientific">Paenibacillus cellulosilyticus</name>
    <dbReference type="NCBI Taxonomy" id="375489"/>
    <lineage>
        <taxon>Bacteria</taxon>
        <taxon>Bacillati</taxon>
        <taxon>Bacillota</taxon>
        <taxon>Bacilli</taxon>
        <taxon>Bacillales</taxon>
        <taxon>Paenibacillaceae</taxon>
        <taxon>Paenibacillus</taxon>
    </lineage>
</organism>
<dbReference type="InterPro" id="IPR014099">
    <property type="entry name" value="Spore_coat_GerQ"/>
</dbReference>
<proteinExistence type="predicted"/>
<evidence type="ECO:0000313" key="1">
    <source>
        <dbReference type="EMBL" id="PWW08294.1"/>
    </source>
</evidence>
<keyword evidence="1" id="KW-0167">Capsid protein</keyword>
<protein>
    <submittedName>
        <fullName evidence="1">Spore coat protein GerQ</fullName>
    </submittedName>
</protein>
<sequence length="94" mass="11248">MGEAKRTIRRNEKRRRNRNRIRMMGYQRWLQSVRGNLATFYMTYPNNSQWNARSFTGVIVSTGKDHVVIQDEATGRTEMLLYRNLDYVTIDLIF</sequence>
<accession>A0A2V2YZS2</accession>
<gene>
    <name evidence="1" type="ORF">DFQ01_10115</name>
</gene>
<keyword evidence="1" id="KW-0946">Virion</keyword>
<comment type="caution">
    <text evidence="1">The sequence shown here is derived from an EMBL/GenBank/DDBJ whole genome shotgun (WGS) entry which is preliminary data.</text>
</comment>